<keyword evidence="1" id="KW-0805">Transcription regulation</keyword>
<gene>
    <name evidence="5" type="ORF">QEH59_00710</name>
</gene>
<evidence type="ECO:0000313" key="5">
    <source>
        <dbReference type="EMBL" id="MDQ8192925.1"/>
    </source>
</evidence>
<evidence type="ECO:0000313" key="6">
    <source>
        <dbReference type="Proteomes" id="UP001243717"/>
    </source>
</evidence>
<dbReference type="InterPro" id="IPR009057">
    <property type="entry name" value="Homeodomain-like_sf"/>
</dbReference>
<dbReference type="PRINTS" id="PR00032">
    <property type="entry name" value="HTHARAC"/>
</dbReference>
<sequence length="272" mass="31545">MPILTTGGFHQFTCSISSQRRSISDWHLIYMTSKRCTWIINDSTELDLTGGSIAIIPPNTVIQGRHGFDEPNSHYWFDLNFEAEKATQHTSFDKNFLENAAHTFQEVQLQNIQMQSEFIQLMDTFKRVHFSATKIDLICLIELRSLFCLILVKLLQQIRQEPASESSKYIFQKVINYFYEHFDQSIQLQDLTRVTNVSSQTLNRICKKETGCTPADYLLKLRLAKSKELLKLTSKSILDIGLDCGFSSSQYFARRFKQQYGLSPRAYRKHSD</sequence>
<dbReference type="InterPro" id="IPR020449">
    <property type="entry name" value="Tscrpt_reg_AraC-type_HTH"/>
</dbReference>
<dbReference type="SMART" id="SM00342">
    <property type="entry name" value="HTH_ARAC"/>
    <property type="match status" value="1"/>
</dbReference>
<dbReference type="InterPro" id="IPR018060">
    <property type="entry name" value="HTH_AraC"/>
</dbReference>
<comment type="caution">
    <text evidence="5">The sequence shown here is derived from an EMBL/GenBank/DDBJ whole genome shotgun (WGS) entry which is preliminary data.</text>
</comment>
<dbReference type="PANTHER" id="PTHR43280:SF2">
    <property type="entry name" value="HTH-TYPE TRANSCRIPTIONAL REGULATOR EXSA"/>
    <property type="match status" value="1"/>
</dbReference>
<keyword evidence="2" id="KW-0238">DNA-binding</keyword>
<keyword evidence="3" id="KW-0804">Transcription</keyword>
<reference evidence="5 6" key="1">
    <citation type="submission" date="2023-04" db="EMBL/GenBank/DDBJ databases">
        <title>A novel bacteria isolated from coastal sediment.</title>
        <authorList>
            <person name="Liu X.-J."/>
            <person name="Du Z.-J."/>
        </authorList>
    </citation>
    <scope>NUCLEOTIDE SEQUENCE [LARGE SCALE GENOMIC DNA]</scope>
    <source>
        <strain evidence="5 6">SDUM461004</strain>
    </source>
</reference>
<feature type="domain" description="HTH araC/xylS-type" evidence="4">
    <location>
        <begin position="172"/>
        <end position="270"/>
    </location>
</feature>
<dbReference type="SUPFAM" id="SSF51215">
    <property type="entry name" value="Regulatory protein AraC"/>
    <property type="match status" value="1"/>
</dbReference>
<dbReference type="SUPFAM" id="SSF46689">
    <property type="entry name" value="Homeodomain-like"/>
    <property type="match status" value="2"/>
</dbReference>
<dbReference type="Pfam" id="PF12833">
    <property type="entry name" value="HTH_18"/>
    <property type="match status" value="1"/>
</dbReference>
<proteinExistence type="predicted"/>
<organism evidence="5 6">
    <name type="scientific">Thalassobacterium sedimentorum</name>
    <dbReference type="NCBI Taxonomy" id="3041258"/>
    <lineage>
        <taxon>Bacteria</taxon>
        <taxon>Pseudomonadati</taxon>
        <taxon>Verrucomicrobiota</taxon>
        <taxon>Opitutia</taxon>
        <taxon>Puniceicoccales</taxon>
        <taxon>Coraliomargaritaceae</taxon>
        <taxon>Thalassobacterium</taxon>
    </lineage>
</organism>
<dbReference type="InterPro" id="IPR037923">
    <property type="entry name" value="HTH-like"/>
</dbReference>
<name>A0ABU1AGG7_9BACT</name>
<dbReference type="EMBL" id="JARXIC010000001">
    <property type="protein sequence ID" value="MDQ8192925.1"/>
    <property type="molecule type" value="Genomic_DNA"/>
</dbReference>
<evidence type="ECO:0000256" key="3">
    <source>
        <dbReference type="ARBA" id="ARBA00023163"/>
    </source>
</evidence>
<evidence type="ECO:0000256" key="1">
    <source>
        <dbReference type="ARBA" id="ARBA00023015"/>
    </source>
</evidence>
<evidence type="ECO:0000259" key="4">
    <source>
        <dbReference type="PROSITE" id="PS01124"/>
    </source>
</evidence>
<dbReference type="PROSITE" id="PS00041">
    <property type="entry name" value="HTH_ARAC_FAMILY_1"/>
    <property type="match status" value="1"/>
</dbReference>
<dbReference type="PANTHER" id="PTHR43280">
    <property type="entry name" value="ARAC-FAMILY TRANSCRIPTIONAL REGULATOR"/>
    <property type="match status" value="1"/>
</dbReference>
<dbReference type="InterPro" id="IPR018062">
    <property type="entry name" value="HTH_AraC-typ_CS"/>
</dbReference>
<keyword evidence="6" id="KW-1185">Reference proteome</keyword>
<dbReference type="Proteomes" id="UP001243717">
    <property type="component" value="Unassembled WGS sequence"/>
</dbReference>
<dbReference type="PROSITE" id="PS01124">
    <property type="entry name" value="HTH_ARAC_FAMILY_2"/>
    <property type="match status" value="1"/>
</dbReference>
<dbReference type="Gene3D" id="1.10.10.60">
    <property type="entry name" value="Homeodomain-like"/>
    <property type="match status" value="2"/>
</dbReference>
<accession>A0ABU1AGG7</accession>
<evidence type="ECO:0000256" key="2">
    <source>
        <dbReference type="ARBA" id="ARBA00023125"/>
    </source>
</evidence>
<protein>
    <submittedName>
        <fullName evidence="5">AraC family transcriptional regulator</fullName>
    </submittedName>
</protein>